<organism evidence="1 2">
    <name type="scientific">Nematocida ausubeli (strain ATCC PRA-371 / ERTm2)</name>
    <name type="common">Nematode killer fungus</name>
    <dbReference type="NCBI Taxonomy" id="1913371"/>
    <lineage>
        <taxon>Eukaryota</taxon>
        <taxon>Fungi</taxon>
        <taxon>Fungi incertae sedis</taxon>
        <taxon>Microsporidia</taxon>
        <taxon>Nematocida</taxon>
    </lineage>
</organism>
<gene>
    <name evidence="1" type="ORF">NESG_01263</name>
</gene>
<evidence type="ECO:0000313" key="2">
    <source>
        <dbReference type="Proteomes" id="UP000054524"/>
    </source>
</evidence>
<evidence type="ECO:0000313" key="1">
    <source>
        <dbReference type="EMBL" id="KFG26147.1"/>
    </source>
</evidence>
<sequence length="398" mass="46880">METQWAKTLQKQRQELTPVFALYEGKMEASFEDTHVKESVSDLISLWNNYLRLWDEMQREQNENKDISARLQTYFEQITCKLSELGEVLFTLLDELELVQFMQKYNDFEKVQEKICISACSIMALNRKALTSDLLVSLGQVEYTLYKCLTEGQKIAGLKGIHEQGWIDPKQYGILKYLYRYCKYSLKDYLYMYKLVTVTIHQQKNVIFNMETVQQMYSSFVRETISHFMPGNLMDTHYNIYNELVIEEKIQHHEFSISQRRTGIDMIIEYLKRIIHEVDIINWSVGKEAKNIINMEKSVHGKSDLSMKKLFSLFEGACTKLKEYEAMLFKYSKLTVASKKSSSFPNRLVQIKALDFNYLVIEGHLKELKNDVHLLYTASKEIYSRRNHIYSKTSSDDP</sequence>
<protein>
    <submittedName>
        <fullName evidence="1">Uncharacterized protein</fullName>
    </submittedName>
</protein>
<reference evidence="1 2" key="1">
    <citation type="journal article" date="2014" name="Genome Announc.">
        <title>Genome Sequence of the Microsporidian Species Nematocida sp1 Strain ERTm6 (ATCC PRA-372).</title>
        <authorList>
            <person name="Bakowski M.A."/>
            <person name="Priest M."/>
            <person name="Young S."/>
            <person name="Cuomo C.A."/>
            <person name="Troemel E.R."/>
        </authorList>
    </citation>
    <scope>NUCLEOTIDE SEQUENCE [LARGE SCALE GENOMIC DNA]</scope>
    <source>
        <strain evidence="1 2">ERTm6</strain>
    </source>
</reference>
<dbReference type="AlphaFoldDB" id="A0A086J1X9"/>
<dbReference type="EMBL" id="AKIJ01000003">
    <property type="protein sequence ID" value="KFG26147.1"/>
    <property type="molecule type" value="Genomic_DNA"/>
</dbReference>
<dbReference type="RefSeq" id="XP_052904702.1">
    <property type="nucleotide sequence ID" value="XM_053048897.1"/>
</dbReference>
<name>A0A086J1X9_NEMA1</name>
<dbReference type="GeneID" id="77676236"/>
<accession>A0A086J1X9</accession>
<keyword evidence="2" id="KW-1185">Reference proteome</keyword>
<dbReference type="Proteomes" id="UP000054524">
    <property type="component" value="Unassembled WGS sequence"/>
</dbReference>
<comment type="caution">
    <text evidence="1">The sequence shown here is derived from an EMBL/GenBank/DDBJ whole genome shotgun (WGS) entry which is preliminary data.</text>
</comment>
<proteinExistence type="predicted"/>
<dbReference type="HOGENOM" id="CLU_706146_0_0_1"/>